<keyword evidence="2" id="KW-1185">Reference proteome</keyword>
<evidence type="ECO:0000313" key="1">
    <source>
        <dbReference type="EMBL" id="NVO86433.1"/>
    </source>
</evidence>
<accession>A0ABX2Q636</accession>
<reference evidence="1 2" key="1">
    <citation type="submission" date="2020-05" db="EMBL/GenBank/DDBJ databases">
        <title>Hymenobacter terrestris sp. nov. and Hymenobacter lapidiphilus sp. nov., isolated from regoliths in Antarctica.</title>
        <authorList>
            <person name="Sedlacek I."/>
            <person name="Pantucek R."/>
            <person name="Zeman M."/>
            <person name="Holochova P."/>
            <person name="Kralova S."/>
            <person name="Stankova E."/>
            <person name="Sedo O."/>
            <person name="Micenkova L."/>
            <person name="Svec P."/>
            <person name="Gupta V."/>
            <person name="Sood U."/>
            <person name="Korpole U.S."/>
            <person name="Lal R."/>
        </authorList>
    </citation>
    <scope>NUCLEOTIDE SEQUENCE [LARGE SCALE GENOMIC DNA]</scope>
    <source>
        <strain evidence="1 2">P5252</strain>
    </source>
</reference>
<evidence type="ECO:0000313" key="2">
    <source>
        <dbReference type="Proteomes" id="UP000626554"/>
    </source>
</evidence>
<proteinExistence type="predicted"/>
<protein>
    <submittedName>
        <fullName evidence="1">Uncharacterized protein</fullName>
    </submittedName>
</protein>
<comment type="caution">
    <text evidence="1">The sequence shown here is derived from an EMBL/GenBank/DDBJ whole genome shotgun (WGS) entry which is preliminary data.</text>
</comment>
<name>A0ABX2Q636_9BACT</name>
<dbReference type="Proteomes" id="UP000626554">
    <property type="component" value="Unassembled WGS sequence"/>
</dbReference>
<gene>
    <name evidence="1" type="ORF">HW556_16215</name>
</gene>
<sequence>MLSNNNEHALQFALSLADTGEPTGRYERRLIGMHDHWLTEAEADEQIIFYQGIKDEQGYNRYLSQEANLVALYLELHRCAPLQVFQESEEQFQALDDVPELIQQVTLGTREKAYYIFYSPLFDSIFTSAHDVAVVLYMLNNEAKPRAEYTIAQLVKAHHLYMLH</sequence>
<organism evidence="1 2">
    <name type="scientific">Hymenobacter terrestris</name>
    <dbReference type="NCBI Taxonomy" id="2748310"/>
    <lineage>
        <taxon>Bacteria</taxon>
        <taxon>Pseudomonadati</taxon>
        <taxon>Bacteroidota</taxon>
        <taxon>Cytophagia</taxon>
        <taxon>Cytophagales</taxon>
        <taxon>Hymenobacteraceae</taxon>
        <taxon>Hymenobacter</taxon>
    </lineage>
</organism>
<dbReference type="EMBL" id="JABKAV010000075">
    <property type="protein sequence ID" value="NVO86433.1"/>
    <property type="molecule type" value="Genomic_DNA"/>
</dbReference>
<dbReference type="RefSeq" id="WP_176901164.1">
    <property type="nucleotide sequence ID" value="NZ_JABKAV010000075.1"/>
</dbReference>